<dbReference type="RefSeq" id="WP_209843555.1">
    <property type="nucleotide sequence ID" value="NZ_JAGGJP010000038.1"/>
</dbReference>
<keyword evidence="1" id="KW-0805">Transcription regulation</keyword>
<dbReference type="Gene3D" id="1.10.10.10">
    <property type="entry name" value="Winged helix-like DNA-binding domain superfamily/Winged helix DNA-binding domain"/>
    <property type="match status" value="1"/>
</dbReference>
<organism evidence="5 6">
    <name type="scientific">Rubellimicrobium aerolatum</name>
    <dbReference type="NCBI Taxonomy" id="490979"/>
    <lineage>
        <taxon>Bacteria</taxon>
        <taxon>Pseudomonadati</taxon>
        <taxon>Pseudomonadota</taxon>
        <taxon>Alphaproteobacteria</taxon>
        <taxon>Rhodobacterales</taxon>
        <taxon>Roseobacteraceae</taxon>
        <taxon>Rubellimicrobium</taxon>
    </lineage>
</organism>
<dbReference type="PANTHER" id="PTHR33164:SF64">
    <property type="entry name" value="TRANSCRIPTIONAL REGULATOR SLYA"/>
    <property type="match status" value="1"/>
</dbReference>
<protein>
    <submittedName>
        <fullName evidence="5">MarR family winged helix-turn-helix transcriptional regulator</fullName>
    </submittedName>
</protein>
<dbReference type="InterPro" id="IPR036388">
    <property type="entry name" value="WH-like_DNA-bd_sf"/>
</dbReference>
<keyword evidence="3" id="KW-0804">Transcription</keyword>
<evidence type="ECO:0000256" key="2">
    <source>
        <dbReference type="ARBA" id="ARBA00023125"/>
    </source>
</evidence>
<dbReference type="EMBL" id="JBHSNA010000041">
    <property type="protein sequence ID" value="MFC5568378.1"/>
    <property type="molecule type" value="Genomic_DNA"/>
</dbReference>
<gene>
    <name evidence="5" type="ORF">ACFPOC_18420</name>
</gene>
<dbReference type="SMART" id="SM00347">
    <property type="entry name" value="HTH_MARR"/>
    <property type="match status" value="1"/>
</dbReference>
<evidence type="ECO:0000256" key="1">
    <source>
        <dbReference type="ARBA" id="ARBA00023015"/>
    </source>
</evidence>
<keyword evidence="2" id="KW-0238">DNA-binding</keyword>
<keyword evidence="6" id="KW-1185">Reference proteome</keyword>
<dbReference type="Pfam" id="PF12802">
    <property type="entry name" value="MarR_2"/>
    <property type="match status" value="1"/>
</dbReference>
<dbReference type="InterPro" id="IPR036390">
    <property type="entry name" value="WH_DNA-bd_sf"/>
</dbReference>
<evidence type="ECO:0000256" key="3">
    <source>
        <dbReference type="ARBA" id="ARBA00023163"/>
    </source>
</evidence>
<sequence>MHDAPPGDLFGFRLSVLARQWRRAVERHLARAGLTDASWAPLIHLHEAGDGIAQKELAARVGTDDSSLVRLLDILEGRALIERRIDDRDRRARLIHLTPAGREEVARLRRLLAQAEADLLADVSDAEVATMLAAFDRIAARLRGTEP</sequence>
<proteinExistence type="predicted"/>
<comment type="caution">
    <text evidence="5">The sequence shown here is derived from an EMBL/GenBank/DDBJ whole genome shotgun (WGS) entry which is preliminary data.</text>
</comment>
<accession>A0ABW0SH60</accession>
<dbReference type="InterPro" id="IPR039422">
    <property type="entry name" value="MarR/SlyA-like"/>
</dbReference>
<dbReference type="SUPFAM" id="SSF46785">
    <property type="entry name" value="Winged helix' DNA-binding domain"/>
    <property type="match status" value="1"/>
</dbReference>
<name>A0ABW0SH60_9RHOB</name>
<evidence type="ECO:0000313" key="6">
    <source>
        <dbReference type="Proteomes" id="UP001596056"/>
    </source>
</evidence>
<evidence type="ECO:0000313" key="5">
    <source>
        <dbReference type="EMBL" id="MFC5568378.1"/>
    </source>
</evidence>
<dbReference type="PRINTS" id="PR00598">
    <property type="entry name" value="HTHMARR"/>
</dbReference>
<dbReference type="PROSITE" id="PS50995">
    <property type="entry name" value="HTH_MARR_2"/>
    <property type="match status" value="1"/>
</dbReference>
<feature type="domain" description="HTH marR-type" evidence="4">
    <location>
        <begin position="7"/>
        <end position="140"/>
    </location>
</feature>
<evidence type="ECO:0000259" key="4">
    <source>
        <dbReference type="PROSITE" id="PS50995"/>
    </source>
</evidence>
<dbReference type="InterPro" id="IPR000835">
    <property type="entry name" value="HTH_MarR-typ"/>
</dbReference>
<dbReference type="Proteomes" id="UP001596056">
    <property type="component" value="Unassembled WGS sequence"/>
</dbReference>
<reference evidence="6" key="1">
    <citation type="journal article" date="2019" name="Int. J. Syst. Evol. Microbiol.">
        <title>The Global Catalogue of Microorganisms (GCM) 10K type strain sequencing project: providing services to taxonomists for standard genome sequencing and annotation.</title>
        <authorList>
            <consortium name="The Broad Institute Genomics Platform"/>
            <consortium name="The Broad Institute Genome Sequencing Center for Infectious Disease"/>
            <person name="Wu L."/>
            <person name="Ma J."/>
        </authorList>
    </citation>
    <scope>NUCLEOTIDE SEQUENCE [LARGE SCALE GENOMIC DNA]</scope>
    <source>
        <strain evidence="6">KACC 11588</strain>
    </source>
</reference>
<dbReference type="PANTHER" id="PTHR33164">
    <property type="entry name" value="TRANSCRIPTIONAL REGULATOR, MARR FAMILY"/>
    <property type="match status" value="1"/>
</dbReference>